<dbReference type="OrthoDB" id="7595245at2"/>
<keyword evidence="2" id="KW-1185">Reference proteome</keyword>
<dbReference type="EMBL" id="CP019606">
    <property type="protein sequence ID" value="AQP48237.1"/>
    <property type="molecule type" value="Genomic_DNA"/>
</dbReference>
<gene>
    <name evidence="1" type="ORF">BW730_12720</name>
</gene>
<dbReference type="AlphaFoldDB" id="A0A1Q2CQ36"/>
<sequence length="256" mass="27872">MEISDIEGQAGAFNGFASVRVSGFDDIGQLVDAVREARTAVPESRVLITLDDIDQAAYTSMHAWEADDLEVPDDEWGAPSDGEQWDEAADERHELAQASRLARLLAERRGTVPLEGLAERLMTSERDVAALVKVNAEPNLLLDRVSHLLTVPVDADDLVLAGAPNGYFSGDLDVFANHALAWHLQQRHGYRLFGEGASWLGFERDHPLGQEEAAAVVADLISAYGAPDAPGWAELAQVIRGKDLLLLGYTENYVDL</sequence>
<reference evidence="2" key="1">
    <citation type="submission" date="2017-02" db="EMBL/GenBank/DDBJ databases">
        <title>Tessaracoccus aquaemaris sp. nov., isolated from the intestine of a Korean rockfish, Sebastes schlegelii, in a marine aquaculture pond.</title>
        <authorList>
            <person name="Tak E.J."/>
            <person name="Bae J.-W."/>
        </authorList>
    </citation>
    <scope>NUCLEOTIDE SEQUENCE [LARGE SCALE GENOMIC DNA]</scope>
    <source>
        <strain evidence="2">NSG39</strain>
    </source>
</reference>
<accession>A0A1Q2CQ36</accession>
<dbReference type="Proteomes" id="UP000188145">
    <property type="component" value="Chromosome"/>
</dbReference>
<dbReference type="RefSeq" id="WP_077686564.1">
    <property type="nucleotide sequence ID" value="NZ_CP019606.1"/>
</dbReference>
<name>A0A1Q2CQ36_9ACTN</name>
<evidence type="ECO:0008006" key="3">
    <source>
        <dbReference type="Google" id="ProtNLM"/>
    </source>
</evidence>
<proteinExistence type="predicted"/>
<dbReference type="KEGG" id="tes:BW730_12720"/>
<organism evidence="1 2">
    <name type="scientific">Tessaracoccus aquimaris</name>
    <dbReference type="NCBI Taxonomy" id="1332264"/>
    <lineage>
        <taxon>Bacteria</taxon>
        <taxon>Bacillati</taxon>
        <taxon>Actinomycetota</taxon>
        <taxon>Actinomycetes</taxon>
        <taxon>Propionibacteriales</taxon>
        <taxon>Propionibacteriaceae</taxon>
        <taxon>Tessaracoccus</taxon>
    </lineage>
</organism>
<evidence type="ECO:0000313" key="2">
    <source>
        <dbReference type="Proteomes" id="UP000188145"/>
    </source>
</evidence>
<evidence type="ECO:0000313" key="1">
    <source>
        <dbReference type="EMBL" id="AQP48237.1"/>
    </source>
</evidence>
<dbReference type="STRING" id="1332264.BW730_12720"/>
<protein>
    <recommendedName>
        <fullName evidence="3">DUF4253 domain-containing protein</fullName>
    </recommendedName>
</protein>